<dbReference type="eggNOG" id="COG0488">
    <property type="taxonomic scope" value="Bacteria"/>
</dbReference>
<keyword evidence="3" id="KW-0067">ATP-binding</keyword>
<dbReference type="FunFam" id="3.40.50.300:FF:001320">
    <property type="entry name" value="Heme ABC transporter ATP-binding protein"/>
    <property type="match status" value="1"/>
</dbReference>
<dbReference type="InterPro" id="IPR003593">
    <property type="entry name" value="AAA+_ATPase"/>
</dbReference>
<dbReference type="PATRIC" id="fig|269796.9.peg.96"/>
<organism evidence="6 7">
    <name type="scientific">Rhodospirillum rubrum (strain ATCC 11170 / ATH 1.1.1 / DSM 467 / LMG 4362 / NCIMB 8255 / S1)</name>
    <dbReference type="NCBI Taxonomy" id="269796"/>
    <lineage>
        <taxon>Bacteria</taxon>
        <taxon>Pseudomonadati</taxon>
        <taxon>Pseudomonadota</taxon>
        <taxon>Alphaproteobacteria</taxon>
        <taxon>Rhodospirillales</taxon>
        <taxon>Rhodospirillaceae</taxon>
        <taxon>Rhodospirillum</taxon>
    </lineage>
</organism>
<dbReference type="SUPFAM" id="SSF52540">
    <property type="entry name" value="P-loop containing nucleoside triphosphate hydrolases"/>
    <property type="match status" value="2"/>
</dbReference>
<dbReference type="AlphaFoldDB" id="Q2RYE3"/>
<protein>
    <submittedName>
        <fullName evidence="6">ABC transporter component</fullName>
        <ecNumber evidence="6">3.6.3.29</ecNumber>
        <ecNumber evidence="6">3.6.3.41</ecNumber>
    </submittedName>
</protein>
<feature type="compositionally biased region" description="Basic and acidic residues" evidence="4">
    <location>
        <begin position="236"/>
        <end position="287"/>
    </location>
</feature>
<dbReference type="EnsemblBacteria" id="ABC20852">
    <property type="protein sequence ID" value="ABC20852"/>
    <property type="gene ID" value="Rru_A0047"/>
</dbReference>
<keyword evidence="7" id="KW-1185">Reference proteome</keyword>
<sequence length="535" mass="57835">MSASIALANLGWSTPDGTALFTNLTLTFGPERIGLVGRNGTGKTTLLRLIQGALAPQAGTIQVTGTLGWLRQDVSSTPKDTLADLFDAAPALALLDRAEIGQATATELAEADWTLPARIESALSRFGIEADLQTPLCALSGGQRTRAGLAALIFSAPDFLLLDEPTNTLDRSGRRAVIDLIKGWRGGAIVVSHDREVLEEIDGIVDLTTLGATFYAGNYSRYRLRRAEELQTAAEDVAHAAKRQAESDRRAQQAAERKARRDSAGRKTRARNDQPKILLDRAKERAETSGGANARLREARRKEAQADLAAARARIEVLQPIRMDIPSTHLPADKLVARLEGVTGGYDADRPVIGNLSLTLTGPERIAFTGPNGCGKTTLLWLITGKLRAQRGRIDLYVPHALLDQQVGLLDPGLSIRNNFLRLNPQADENQCRAALARFQFRAGDALQTVGTLSGGQKLRAGLACTLGRAQPPGLLMLDEPTNHLDLEGIEALEAALSAYDGALLVVSHDEAFLERLSLDRRVDLRSKEESRARR</sequence>
<dbReference type="Gene3D" id="3.40.50.300">
    <property type="entry name" value="P-loop containing nucleotide triphosphate hydrolases"/>
    <property type="match status" value="2"/>
</dbReference>
<dbReference type="InterPro" id="IPR003439">
    <property type="entry name" value="ABC_transporter-like_ATP-bd"/>
</dbReference>
<dbReference type="GO" id="GO:0005524">
    <property type="term" value="F:ATP binding"/>
    <property type="evidence" value="ECO:0007669"/>
    <property type="project" value="UniProtKB-KW"/>
</dbReference>
<dbReference type="STRING" id="269796.Rru_A0047"/>
<dbReference type="CDD" id="cd03221">
    <property type="entry name" value="ABCF_EF-3"/>
    <property type="match status" value="2"/>
</dbReference>
<keyword evidence="1" id="KW-0677">Repeat</keyword>
<evidence type="ECO:0000256" key="4">
    <source>
        <dbReference type="SAM" id="MobiDB-lite"/>
    </source>
</evidence>
<evidence type="ECO:0000256" key="1">
    <source>
        <dbReference type="ARBA" id="ARBA00022737"/>
    </source>
</evidence>
<proteinExistence type="predicted"/>
<dbReference type="PANTHER" id="PTHR19211">
    <property type="entry name" value="ATP-BINDING TRANSPORT PROTEIN-RELATED"/>
    <property type="match status" value="1"/>
</dbReference>
<dbReference type="Proteomes" id="UP000001929">
    <property type="component" value="Chromosome"/>
</dbReference>
<evidence type="ECO:0000256" key="3">
    <source>
        <dbReference type="ARBA" id="ARBA00022840"/>
    </source>
</evidence>
<dbReference type="KEGG" id="rru:Rru_A0047"/>
<evidence type="ECO:0000256" key="2">
    <source>
        <dbReference type="ARBA" id="ARBA00022741"/>
    </source>
</evidence>
<reference evidence="6 7" key="1">
    <citation type="journal article" date="2011" name="Stand. Genomic Sci.">
        <title>Complete genome sequence of Rhodospirillum rubrum type strain (S1).</title>
        <authorList>
            <person name="Munk A.C."/>
            <person name="Copeland A."/>
            <person name="Lucas S."/>
            <person name="Lapidus A."/>
            <person name="Del Rio T.G."/>
            <person name="Barry K."/>
            <person name="Detter J.C."/>
            <person name="Hammon N."/>
            <person name="Israni S."/>
            <person name="Pitluck S."/>
            <person name="Brettin T."/>
            <person name="Bruce D."/>
            <person name="Han C."/>
            <person name="Tapia R."/>
            <person name="Gilna P."/>
            <person name="Schmutz J."/>
            <person name="Larimer F."/>
            <person name="Land M."/>
            <person name="Kyrpides N.C."/>
            <person name="Mavromatis K."/>
            <person name="Richardson P."/>
            <person name="Rohde M."/>
            <person name="Goker M."/>
            <person name="Klenk H.P."/>
            <person name="Zhang Y."/>
            <person name="Roberts G.P."/>
            <person name="Reslewic S."/>
            <person name="Schwartz D.C."/>
        </authorList>
    </citation>
    <scope>NUCLEOTIDE SEQUENCE [LARGE SCALE GENOMIC DNA]</scope>
    <source>
        <strain evidence="7">ATCC 11170 / ATH 1.1.1 / DSM 467 / LMG 4362 / NCIMB 8255 / S1</strain>
    </source>
</reference>
<evidence type="ECO:0000259" key="5">
    <source>
        <dbReference type="PROSITE" id="PS50893"/>
    </source>
</evidence>
<evidence type="ECO:0000313" key="7">
    <source>
        <dbReference type="Proteomes" id="UP000001929"/>
    </source>
</evidence>
<keyword evidence="2" id="KW-0547">Nucleotide-binding</keyword>
<dbReference type="EMBL" id="CP000230">
    <property type="protein sequence ID" value="ABC20852.1"/>
    <property type="molecule type" value="Genomic_DNA"/>
</dbReference>
<gene>
    <name evidence="6" type="ordered locus">Rru_A0047</name>
</gene>
<name>Q2RYE3_RHORT</name>
<evidence type="ECO:0000313" key="6">
    <source>
        <dbReference type="EMBL" id="ABC20852.1"/>
    </source>
</evidence>
<feature type="region of interest" description="Disordered" evidence="4">
    <location>
        <begin position="235"/>
        <end position="299"/>
    </location>
</feature>
<dbReference type="RefSeq" id="WP_011387808.1">
    <property type="nucleotide sequence ID" value="NC_007643.1"/>
</dbReference>
<dbReference type="EC" id="3.6.3.41" evidence="6"/>
<feature type="domain" description="ABC transporter" evidence="5">
    <location>
        <begin position="337"/>
        <end position="535"/>
    </location>
</feature>
<dbReference type="InterPro" id="IPR027417">
    <property type="entry name" value="P-loop_NTPase"/>
</dbReference>
<dbReference type="Pfam" id="PF00005">
    <property type="entry name" value="ABC_tran"/>
    <property type="match status" value="2"/>
</dbReference>
<dbReference type="HOGENOM" id="CLU_000604_36_0_5"/>
<dbReference type="PhylomeDB" id="Q2RYE3"/>
<feature type="domain" description="ABC transporter" evidence="5">
    <location>
        <begin position="5"/>
        <end position="235"/>
    </location>
</feature>
<dbReference type="InterPro" id="IPR017871">
    <property type="entry name" value="ABC_transporter-like_CS"/>
</dbReference>
<dbReference type="InterPro" id="IPR050611">
    <property type="entry name" value="ABCF"/>
</dbReference>
<dbReference type="SMART" id="SM00382">
    <property type="entry name" value="AAA"/>
    <property type="match status" value="2"/>
</dbReference>
<accession>Q2RYE3</accession>
<dbReference type="PROSITE" id="PS00211">
    <property type="entry name" value="ABC_TRANSPORTER_1"/>
    <property type="match status" value="1"/>
</dbReference>
<keyword evidence="6" id="KW-0378">Hydrolase</keyword>
<dbReference type="PROSITE" id="PS50893">
    <property type="entry name" value="ABC_TRANSPORTER_2"/>
    <property type="match status" value="2"/>
</dbReference>
<dbReference type="EC" id="3.6.3.29" evidence="6"/>
<dbReference type="GO" id="GO:0016887">
    <property type="term" value="F:ATP hydrolysis activity"/>
    <property type="evidence" value="ECO:0007669"/>
    <property type="project" value="InterPro"/>
</dbReference>
<dbReference type="PANTHER" id="PTHR19211:SF6">
    <property type="entry name" value="BLL7188 PROTEIN"/>
    <property type="match status" value="1"/>
</dbReference>